<keyword evidence="9" id="KW-0472">Membrane</keyword>
<keyword evidence="9" id="KW-1133">Transmembrane helix</keyword>
<dbReference type="SUPFAM" id="SSF47384">
    <property type="entry name" value="Homodimeric domain of signal transducing histidine kinase"/>
    <property type="match status" value="1"/>
</dbReference>
<dbReference type="PRINTS" id="PR00344">
    <property type="entry name" value="BCTRLSENSOR"/>
</dbReference>
<dbReference type="InterPro" id="IPR036097">
    <property type="entry name" value="HisK_dim/P_sf"/>
</dbReference>
<dbReference type="CDD" id="cd00075">
    <property type="entry name" value="HATPase"/>
    <property type="match status" value="1"/>
</dbReference>
<keyword evidence="3" id="KW-0597">Phosphoprotein</keyword>
<feature type="transmembrane region" description="Helical" evidence="9">
    <location>
        <begin position="111"/>
        <end position="133"/>
    </location>
</feature>
<dbReference type="Gene3D" id="1.10.287.130">
    <property type="match status" value="1"/>
</dbReference>
<feature type="transmembrane region" description="Helical" evidence="9">
    <location>
        <begin position="17"/>
        <end position="36"/>
    </location>
</feature>
<dbReference type="Gene3D" id="3.30.565.10">
    <property type="entry name" value="Histidine kinase-like ATPase, C-terminal domain"/>
    <property type="match status" value="1"/>
</dbReference>
<dbReference type="InterPro" id="IPR036890">
    <property type="entry name" value="HATPase_C_sf"/>
</dbReference>
<dbReference type="Pfam" id="PF00512">
    <property type="entry name" value="HisKA"/>
    <property type="match status" value="1"/>
</dbReference>
<organism evidence="11 12">
    <name type="scientific">Archangium gephyra</name>
    <dbReference type="NCBI Taxonomy" id="48"/>
    <lineage>
        <taxon>Bacteria</taxon>
        <taxon>Pseudomonadati</taxon>
        <taxon>Myxococcota</taxon>
        <taxon>Myxococcia</taxon>
        <taxon>Myxococcales</taxon>
        <taxon>Cystobacterineae</taxon>
        <taxon>Archangiaceae</taxon>
        <taxon>Archangium</taxon>
    </lineage>
</organism>
<evidence type="ECO:0000256" key="5">
    <source>
        <dbReference type="ARBA" id="ARBA00022741"/>
    </source>
</evidence>
<dbReference type="Pfam" id="PF02518">
    <property type="entry name" value="HATPase_c"/>
    <property type="match status" value="1"/>
</dbReference>
<keyword evidence="9" id="KW-0812">Transmembrane</keyword>
<accession>A0A2W5TEV7</accession>
<gene>
    <name evidence="11" type="ORF">DI536_11805</name>
</gene>
<feature type="transmembrane region" description="Helical" evidence="9">
    <location>
        <begin position="171"/>
        <end position="190"/>
    </location>
</feature>
<evidence type="ECO:0000256" key="8">
    <source>
        <dbReference type="ARBA" id="ARBA00023012"/>
    </source>
</evidence>
<evidence type="ECO:0000256" key="2">
    <source>
        <dbReference type="ARBA" id="ARBA00012438"/>
    </source>
</evidence>
<dbReference type="GO" id="GO:0005524">
    <property type="term" value="F:ATP binding"/>
    <property type="evidence" value="ECO:0007669"/>
    <property type="project" value="UniProtKB-KW"/>
</dbReference>
<dbReference type="InterPro" id="IPR003594">
    <property type="entry name" value="HATPase_dom"/>
</dbReference>
<dbReference type="PANTHER" id="PTHR43065">
    <property type="entry name" value="SENSOR HISTIDINE KINASE"/>
    <property type="match status" value="1"/>
</dbReference>
<dbReference type="SMART" id="SM00387">
    <property type="entry name" value="HATPase_c"/>
    <property type="match status" value="1"/>
</dbReference>
<evidence type="ECO:0000256" key="4">
    <source>
        <dbReference type="ARBA" id="ARBA00022679"/>
    </source>
</evidence>
<dbReference type="AlphaFoldDB" id="A0A2W5TEV7"/>
<keyword evidence="4" id="KW-0808">Transferase</keyword>
<evidence type="ECO:0000256" key="6">
    <source>
        <dbReference type="ARBA" id="ARBA00022777"/>
    </source>
</evidence>
<dbReference type="CDD" id="cd00082">
    <property type="entry name" value="HisKA"/>
    <property type="match status" value="1"/>
</dbReference>
<evidence type="ECO:0000256" key="1">
    <source>
        <dbReference type="ARBA" id="ARBA00000085"/>
    </source>
</evidence>
<dbReference type="PANTHER" id="PTHR43065:SF10">
    <property type="entry name" value="PEROXIDE STRESS-ACTIVATED HISTIDINE KINASE MAK3"/>
    <property type="match status" value="1"/>
</dbReference>
<keyword evidence="5" id="KW-0547">Nucleotide-binding</keyword>
<comment type="catalytic activity">
    <reaction evidence="1">
        <text>ATP + protein L-histidine = ADP + protein N-phospho-L-histidine.</text>
        <dbReference type="EC" id="2.7.13.3"/>
    </reaction>
</comment>
<dbReference type="InterPro" id="IPR005467">
    <property type="entry name" value="His_kinase_dom"/>
</dbReference>
<evidence type="ECO:0000256" key="7">
    <source>
        <dbReference type="ARBA" id="ARBA00022840"/>
    </source>
</evidence>
<keyword evidence="6 11" id="KW-0418">Kinase</keyword>
<evidence type="ECO:0000256" key="3">
    <source>
        <dbReference type="ARBA" id="ARBA00022553"/>
    </source>
</evidence>
<proteinExistence type="predicted"/>
<comment type="caution">
    <text evidence="11">The sequence shown here is derived from an EMBL/GenBank/DDBJ whole genome shotgun (WGS) entry which is preliminary data.</text>
</comment>
<protein>
    <recommendedName>
        <fullName evidence="2">histidine kinase</fullName>
        <ecNumber evidence="2">2.7.13.3</ecNumber>
    </recommendedName>
</protein>
<feature type="transmembrane region" description="Helical" evidence="9">
    <location>
        <begin position="76"/>
        <end position="99"/>
    </location>
</feature>
<dbReference type="PROSITE" id="PS50109">
    <property type="entry name" value="HIS_KIN"/>
    <property type="match status" value="1"/>
</dbReference>
<dbReference type="InterPro" id="IPR004358">
    <property type="entry name" value="Sig_transdc_His_kin-like_C"/>
</dbReference>
<dbReference type="EMBL" id="QFQP01000008">
    <property type="protein sequence ID" value="PZR14049.1"/>
    <property type="molecule type" value="Genomic_DNA"/>
</dbReference>
<dbReference type="GO" id="GO:0000155">
    <property type="term" value="F:phosphorelay sensor kinase activity"/>
    <property type="evidence" value="ECO:0007669"/>
    <property type="project" value="InterPro"/>
</dbReference>
<feature type="domain" description="Histidine kinase" evidence="10">
    <location>
        <begin position="255"/>
        <end position="439"/>
    </location>
</feature>
<evidence type="ECO:0000313" key="12">
    <source>
        <dbReference type="Proteomes" id="UP000249061"/>
    </source>
</evidence>
<evidence type="ECO:0000313" key="11">
    <source>
        <dbReference type="EMBL" id="PZR14049.1"/>
    </source>
</evidence>
<feature type="transmembrane region" description="Helical" evidence="9">
    <location>
        <begin position="139"/>
        <end position="159"/>
    </location>
</feature>
<feature type="transmembrane region" description="Helical" evidence="9">
    <location>
        <begin position="43"/>
        <end position="64"/>
    </location>
</feature>
<dbReference type="Proteomes" id="UP000249061">
    <property type="component" value="Unassembled WGS sequence"/>
</dbReference>
<keyword evidence="8" id="KW-0902">Two-component regulatory system</keyword>
<dbReference type="SMART" id="SM00388">
    <property type="entry name" value="HisKA"/>
    <property type="match status" value="1"/>
</dbReference>
<evidence type="ECO:0000259" key="10">
    <source>
        <dbReference type="PROSITE" id="PS50109"/>
    </source>
</evidence>
<name>A0A2W5TEV7_9BACT</name>
<evidence type="ECO:0000256" key="9">
    <source>
        <dbReference type="SAM" id="Phobius"/>
    </source>
</evidence>
<dbReference type="InterPro" id="IPR003661">
    <property type="entry name" value="HisK_dim/P_dom"/>
</dbReference>
<dbReference type="EC" id="2.7.13.3" evidence="2"/>
<dbReference type="SUPFAM" id="SSF55874">
    <property type="entry name" value="ATPase domain of HSP90 chaperone/DNA topoisomerase II/histidine kinase"/>
    <property type="match status" value="1"/>
</dbReference>
<sequence length="454" mass="47582">MTGLILLSRGSSWAERVMPLGMLLAGAFASAASDAIGKPPRFVLPIAWGGAAVISVLGFVAPGLLYGPGARGPGPLFWWIAALSVVGTLAVKSWLISLVRAASGRERTRRLSILLANVAGALGGGGLIGLHVLGFDVAIFAAPLLSVSVITVAIATWVSEAPEGRAALLQSLVQSVVVALLASAVVIFVAPEFAIAAGFVSLPIDAARQLFVDAITQRVFARPLTTTSLAVEAESLAVKAEHSERLAEVGRLASGVAHEIRNPLGVILAEMKVLEISGADKEAVDAVRAQVARARNFVDDLLHYATPRPLQSVDASLRELIATSIDRAAGGLGIQNPRVDVDVKDERVEVDVDAMSDVLVNLIANALIATEEQGRVRIAGDARGLVITDDGPGVPKELEDRLFQPFTTGRGRDAKRPGTGLGLALSRRLVERHGGTLTFTRPSRFTISFAGESH</sequence>
<keyword evidence="7" id="KW-0067">ATP-binding</keyword>
<reference evidence="11 12" key="1">
    <citation type="submission" date="2017-08" db="EMBL/GenBank/DDBJ databases">
        <title>Infants hospitalized years apart are colonized by the same room-sourced microbial strains.</title>
        <authorList>
            <person name="Brooks B."/>
            <person name="Olm M.R."/>
            <person name="Firek B.A."/>
            <person name="Baker R."/>
            <person name="Thomas B.C."/>
            <person name="Morowitz M.J."/>
            <person name="Banfield J.F."/>
        </authorList>
    </citation>
    <scope>NUCLEOTIDE SEQUENCE [LARGE SCALE GENOMIC DNA]</scope>
    <source>
        <strain evidence="11">S2_003_000_R2_14</strain>
    </source>
</reference>